<dbReference type="VEuPathDB" id="VectorBase:LLONM1_000161"/>
<dbReference type="EnsemblMetazoa" id="LLOJ000329-RA">
    <property type="protein sequence ID" value="LLOJ000329-PA"/>
    <property type="gene ID" value="LLOJ000329"/>
</dbReference>
<protein>
    <recommendedName>
        <fullName evidence="1">Methyltransferase domain-containing protein</fullName>
    </recommendedName>
</protein>
<reference evidence="2" key="1">
    <citation type="submission" date="2020-05" db="UniProtKB">
        <authorList>
            <consortium name="EnsemblMetazoa"/>
        </authorList>
    </citation>
    <scope>IDENTIFICATION</scope>
    <source>
        <strain evidence="2">Jacobina</strain>
    </source>
</reference>
<feature type="domain" description="Methyltransferase" evidence="1">
    <location>
        <begin position="4"/>
        <end position="153"/>
    </location>
</feature>
<sequence>MSALCGKIAEKCGVEYLVDIGGGLGHLSRILAFGHGKRVCCVEKQEPLNLQAGVLDQQFLKFAQKYLKQEEFTQLRPPVHLNLTISPDMDACGFIEHLKCRVFDLKEDEEFAIGVIGLHPCGDLGPVLLNLFQTCPEVKFIAVVGCCYMKLTENGFPLSQHLRRMREKEPKRVHLSYEAREVACHAIEMYHERLSLGEFDDLKIHAYRSALEKVIVRNWPNLRHSGLRSVKYRECRTFREYCERATGNLGVKLKDGDVEGNADCLEWKKVAIFYTLRLMLAPLVESVLLNDRLLSIREGATATCSTVAVFEPRLSPRNHILLATK</sequence>
<dbReference type="PANTHER" id="PTHR12496:SF2">
    <property type="entry name" value="METHYLTRANSFERASE-LIKE PROTEIN 25B"/>
    <property type="match status" value="1"/>
</dbReference>
<dbReference type="PANTHER" id="PTHR12496">
    <property type="entry name" value="CGI-41 METHYLTRANSFERASE"/>
    <property type="match status" value="1"/>
</dbReference>
<evidence type="ECO:0000259" key="1">
    <source>
        <dbReference type="Pfam" id="PF13679"/>
    </source>
</evidence>
<dbReference type="InterPro" id="IPR052220">
    <property type="entry name" value="METTL25"/>
</dbReference>
<accession>A0A1B0C8Q7</accession>
<keyword evidence="3" id="KW-1185">Reference proteome</keyword>
<evidence type="ECO:0000313" key="2">
    <source>
        <dbReference type="EnsemblMetazoa" id="LLOJ000329-PA"/>
    </source>
</evidence>
<dbReference type="EMBL" id="AJWK01001259">
    <property type="status" value="NOT_ANNOTATED_CDS"/>
    <property type="molecule type" value="Genomic_DNA"/>
</dbReference>
<dbReference type="AlphaFoldDB" id="A0A1B0C8Q7"/>
<organism evidence="2 3">
    <name type="scientific">Lutzomyia longipalpis</name>
    <name type="common">Sand fly</name>
    <dbReference type="NCBI Taxonomy" id="7200"/>
    <lineage>
        <taxon>Eukaryota</taxon>
        <taxon>Metazoa</taxon>
        <taxon>Ecdysozoa</taxon>
        <taxon>Arthropoda</taxon>
        <taxon>Hexapoda</taxon>
        <taxon>Insecta</taxon>
        <taxon>Pterygota</taxon>
        <taxon>Neoptera</taxon>
        <taxon>Endopterygota</taxon>
        <taxon>Diptera</taxon>
        <taxon>Nematocera</taxon>
        <taxon>Psychodoidea</taxon>
        <taxon>Psychodidae</taxon>
        <taxon>Lutzomyia</taxon>
        <taxon>Lutzomyia</taxon>
    </lineage>
</organism>
<proteinExistence type="predicted"/>
<dbReference type="InterPro" id="IPR025714">
    <property type="entry name" value="Methyltranfer_dom"/>
</dbReference>
<dbReference type="VEuPathDB" id="VectorBase:LLOJ000329"/>
<evidence type="ECO:0000313" key="3">
    <source>
        <dbReference type="Proteomes" id="UP000092461"/>
    </source>
</evidence>
<dbReference type="Pfam" id="PF13679">
    <property type="entry name" value="Methyltransf_32"/>
    <property type="match status" value="1"/>
</dbReference>
<name>A0A1B0C8Q7_LUTLO</name>
<dbReference type="Proteomes" id="UP000092461">
    <property type="component" value="Unassembled WGS sequence"/>
</dbReference>